<feature type="domain" description="RNA polymerase sigma-70 region 4" evidence="6">
    <location>
        <begin position="18"/>
        <end position="50"/>
    </location>
</feature>
<dbReference type="PANTHER" id="PTHR34294:SF1">
    <property type="entry name" value="TRANSCRIPTIONAL REGULATOR LSRR"/>
    <property type="match status" value="1"/>
</dbReference>
<evidence type="ECO:0000256" key="1">
    <source>
        <dbReference type="ARBA" id="ARBA00010466"/>
    </source>
</evidence>
<dbReference type="OrthoDB" id="58802at2"/>
<dbReference type="Gene3D" id="1.10.10.10">
    <property type="entry name" value="Winged helix-like DNA-binding domain superfamily/Winged helix DNA-binding domain"/>
    <property type="match status" value="1"/>
</dbReference>
<dbReference type="GO" id="GO:0030246">
    <property type="term" value="F:carbohydrate binding"/>
    <property type="evidence" value="ECO:0007669"/>
    <property type="project" value="InterPro"/>
</dbReference>
<dbReference type="HOGENOM" id="CLU_054506_1_1_10"/>
<dbReference type="Proteomes" id="UP000002221">
    <property type="component" value="Chromosome"/>
</dbReference>
<dbReference type="eggNOG" id="COG2390">
    <property type="taxonomic scope" value="Bacteria"/>
</dbReference>
<dbReference type="Gene3D" id="3.40.50.1360">
    <property type="match status" value="1"/>
</dbReference>
<dbReference type="Pfam" id="PF04198">
    <property type="entry name" value="Sugar-bind"/>
    <property type="match status" value="1"/>
</dbReference>
<gene>
    <name evidence="7" type="ordered locus">Rmar_0686</name>
</gene>
<dbReference type="GO" id="GO:0003700">
    <property type="term" value="F:DNA-binding transcription factor activity"/>
    <property type="evidence" value="ECO:0007669"/>
    <property type="project" value="InterPro"/>
</dbReference>
<proteinExistence type="inferred from homology"/>
<dbReference type="SUPFAM" id="SSF100950">
    <property type="entry name" value="NagB/RpiA/CoA transferase-like"/>
    <property type="match status" value="1"/>
</dbReference>
<dbReference type="InterPro" id="IPR037171">
    <property type="entry name" value="NagB/RpiA_transferase-like"/>
</dbReference>
<keyword evidence="3" id="KW-0238">DNA-binding</keyword>
<dbReference type="KEGG" id="rmr:Rmar_0686"/>
<dbReference type="InterPro" id="IPR051054">
    <property type="entry name" value="SorC_transcr_regulators"/>
</dbReference>
<reference evidence="7 8" key="1">
    <citation type="journal article" date="2009" name="Stand. Genomic Sci.">
        <title>Complete genome sequence of Rhodothermus marinus type strain (R-10).</title>
        <authorList>
            <person name="Nolan M."/>
            <person name="Tindall B.J."/>
            <person name="Pomrenke H."/>
            <person name="Lapidus A."/>
            <person name="Copeland A."/>
            <person name="Glavina Del Rio T."/>
            <person name="Lucas S."/>
            <person name="Chen F."/>
            <person name="Tice H."/>
            <person name="Cheng J.F."/>
            <person name="Saunders E."/>
            <person name="Han C."/>
            <person name="Bruce D."/>
            <person name="Goodwin L."/>
            <person name="Chain P."/>
            <person name="Pitluck S."/>
            <person name="Ovchinikova G."/>
            <person name="Pati A."/>
            <person name="Ivanova N."/>
            <person name="Mavromatis K."/>
            <person name="Chen A."/>
            <person name="Palaniappan K."/>
            <person name="Land M."/>
            <person name="Hauser L."/>
            <person name="Chang Y.J."/>
            <person name="Jeffries C.D."/>
            <person name="Brettin T."/>
            <person name="Goker M."/>
            <person name="Bristow J."/>
            <person name="Eisen J.A."/>
            <person name="Markowitz V."/>
            <person name="Hugenholtz P."/>
            <person name="Kyrpides N.C."/>
            <person name="Klenk H.P."/>
            <person name="Detter J.C."/>
        </authorList>
    </citation>
    <scope>NUCLEOTIDE SEQUENCE [LARGE SCALE GENOMIC DNA]</scope>
    <source>
        <strain evidence="8">ATCC 43812 / DSM 4252 / R-10</strain>
    </source>
</reference>
<evidence type="ECO:0000256" key="4">
    <source>
        <dbReference type="ARBA" id="ARBA00023163"/>
    </source>
</evidence>
<evidence type="ECO:0000313" key="7">
    <source>
        <dbReference type="EMBL" id="ACY47584.1"/>
    </source>
</evidence>
<protein>
    <submittedName>
        <fullName evidence="7">Transcriptional regulator, DeoR family</fullName>
    </submittedName>
</protein>
<comment type="similarity">
    <text evidence="1">Belongs to the SorC transcriptional regulatory family.</text>
</comment>
<evidence type="ECO:0000259" key="6">
    <source>
        <dbReference type="Pfam" id="PF04545"/>
    </source>
</evidence>
<dbReference type="EMBL" id="CP001807">
    <property type="protein sequence ID" value="ACY47584.1"/>
    <property type="molecule type" value="Genomic_DNA"/>
</dbReference>
<evidence type="ECO:0000256" key="3">
    <source>
        <dbReference type="ARBA" id="ARBA00023125"/>
    </source>
</evidence>
<dbReference type="PANTHER" id="PTHR34294">
    <property type="entry name" value="TRANSCRIPTIONAL REGULATOR-RELATED"/>
    <property type="match status" value="1"/>
</dbReference>
<evidence type="ECO:0000259" key="5">
    <source>
        <dbReference type="Pfam" id="PF04198"/>
    </source>
</evidence>
<feature type="domain" description="Sugar-binding" evidence="5">
    <location>
        <begin position="64"/>
        <end position="316"/>
    </location>
</feature>
<evidence type="ECO:0000313" key="8">
    <source>
        <dbReference type="Proteomes" id="UP000002221"/>
    </source>
</evidence>
<keyword evidence="4" id="KW-0804">Transcription</keyword>
<dbReference type="GO" id="GO:0003677">
    <property type="term" value="F:DNA binding"/>
    <property type="evidence" value="ECO:0007669"/>
    <property type="project" value="UniProtKB-KW"/>
</dbReference>
<dbReference type="InterPro" id="IPR036388">
    <property type="entry name" value="WH-like_DNA-bd_sf"/>
</dbReference>
<dbReference type="RefSeq" id="WP_012843196.1">
    <property type="nucleotide sequence ID" value="NC_013501.1"/>
</dbReference>
<dbReference type="AlphaFoldDB" id="D0MFQ7"/>
<sequence>MPRPRSPFDLRLLTKVSELYYLQNLTQQQIARRLRLSRPKVSRLLKQARRLGIVQITIRGASQFVELESELERRYRLLEAVIVETPSPGDDALLKKQLGAAAADYLRRTVQAGDVIGMTWGTTLQAMIQQLQGVPTTKVHVVQTLGGIGPPEAEAYAADLSRRLAQLLQAPVTLLPAPGIVHRPEAREVLLSDRYVQAALSLFPRLTVAYTGIGALNTNPVFQTKDEQLQRFYEELQAAGAIGDIAMRFYDSRGRSVRTSLDQHLIGITLEELRHVPRVVGIAGGPAKVEAIRGALRGGYIKVLITDHETAEQLLAD</sequence>
<organism evidence="7 8">
    <name type="scientific">Rhodothermus marinus (strain ATCC 43812 / DSM 4252 / R-10)</name>
    <name type="common">Rhodothermus obamensis</name>
    <dbReference type="NCBI Taxonomy" id="518766"/>
    <lineage>
        <taxon>Bacteria</taxon>
        <taxon>Pseudomonadati</taxon>
        <taxon>Rhodothermota</taxon>
        <taxon>Rhodothermia</taxon>
        <taxon>Rhodothermales</taxon>
        <taxon>Rhodothermaceae</taxon>
        <taxon>Rhodothermus</taxon>
    </lineage>
</organism>
<evidence type="ECO:0000256" key="2">
    <source>
        <dbReference type="ARBA" id="ARBA00023015"/>
    </source>
</evidence>
<accession>D0MFQ7</accession>
<name>D0MFQ7_RHOM4</name>
<keyword evidence="2" id="KW-0805">Transcription regulation</keyword>
<dbReference type="InterPro" id="IPR007630">
    <property type="entry name" value="RNA_pol_sigma70_r4"/>
</dbReference>
<dbReference type="InterPro" id="IPR007324">
    <property type="entry name" value="Sugar-bd_dom_put"/>
</dbReference>
<keyword evidence="8" id="KW-1185">Reference proteome</keyword>
<dbReference type="GO" id="GO:0006352">
    <property type="term" value="P:DNA-templated transcription initiation"/>
    <property type="evidence" value="ECO:0007669"/>
    <property type="project" value="InterPro"/>
</dbReference>
<dbReference type="STRING" id="518766.Rmar_0686"/>
<dbReference type="Pfam" id="PF04545">
    <property type="entry name" value="Sigma70_r4"/>
    <property type="match status" value="1"/>
</dbReference>